<dbReference type="OrthoDB" id="5402387at2"/>
<gene>
    <name evidence="4" type="ORF">PPSIR1_35007</name>
</gene>
<dbReference type="PANTHER" id="PTHR44591">
    <property type="entry name" value="STRESS RESPONSE REGULATOR PROTEIN 1"/>
    <property type="match status" value="1"/>
</dbReference>
<feature type="domain" description="Response regulatory" evidence="3">
    <location>
        <begin position="25"/>
        <end position="141"/>
    </location>
</feature>
<dbReference type="RefSeq" id="WP_006971358.1">
    <property type="nucleotide sequence ID" value="NZ_ABCS01000019.1"/>
</dbReference>
<evidence type="ECO:0000259" key="3">
    <source>
        <dbReference type="PROSITE" id="PS50110"/>
    </source>
</evidence>
<dbReference type="Pfam" id="PF00072">
    <property type="entry name" value="Response_reg"/>
    <property type="match status" value="1"/>
</dbReference>
<evidence type="ECO:0000313" key="5">
    <source>
        <dbReference type="Proteomes" id="UP000005801"/>
    </source>
</evidence>
<reference evidence="4 5" key="1">
    <citation type="submission" date="2007-06" db="EMBL/GenBank/DDBJ databases">
        <authorList>
            <person name="Shimkets L."/>
            <person name="Ferriera S."/>
            <person name="Johnson J."/>
            <person name="Kravitz S."/>
            <person name="Beeson K."/>
            <person name="Sutton G."/>
            <person name="Rogers Y.-H."/>
            <person name="Friedman R."/>
            <person name="Frazier M."/>
            <person name="Venter J.C."/>
        </authorList>
    </citation>
    <scope>NUCLEOTIDE SEQUENCE [LARGE SCALE GENOMIC DNA]</scope>
    <source>
        <strain evidence="4 5">SIR-1</strain>
    </source>
</reference>
<dbReference type="Proteomes" id="UP000005801">
    <property type="component" value="Unassembled WGS sequence"/>
</dbReference>
<dbReference type="InterPro" id="IPR011006">
    <property type="entry name" value="CheY-like_superfamily"/>
</dbReference>
<dbReference type="CDD" id="cd00156">
    <property type="entry name" value="REC"/>
    <property type="match status" value="1"/>
</dbReference>
<dbReference type="InterPro" id="IPR050595">
    <property type="entry name" value="Bact_response_regulator"/>
</dbReference>
<evidence type="ECO:0000256" key="2">
    <source>
        <dbReference type="PROSITE-ProRule" id="PRU00169"/>
    </source>
</evidence>
<comment type="caution">
    <text evidence="4">The sequence shown here is derived from an EMBL/GenBank/DDBJ whole genome shotgun (WGS) entry which is preliminary data.</text>
</comment>
<proteinExistence type="predicted"/>
<dbReference type="SMART" id="SM00448">
    <property type="entry name" value="REC"/>
    <property type="match status" value="1"/>
</dbReference>
<dbReference type="PANTHER" id="PTHR44591:SF20">
    <property type="entry name" value="PROTEIN PILH"/>
    <property type="match status" value="1"/>
</dbReference>
<name>A6G3Q9_9BACT</name>
<protein>
    <submittedName>
        <fullName evidence="4">Two-component hybrid sensor and regulator</fullName>
    </submittedName>
</protein>
<dbReference type="AlphaFoldDB" id="A6G3Q9"/>
<evidence type="ECO:0000256" key="1">
    <source>
        <dbReference type="ARBA" id="ARBA00022553"/>
    </source>
</evidence>
<dbReference type="GO" id="GO:0000160">
    <property type="term" value="P:phosphorelay signal transduction system"/>
    <property type="evidence" value="ECO:0007669"/>
    <property type="project" value="InterPro"/>
</dbReference>
<dbReference type="EMBL" id="ABCS01000019">
    <property type="protein sequence ID" value="EDM79446.1"/>
    <property type="molecule type" value="Genomic_DNA"/>
</dbReference>
<accession>A6G3Q9</accession>
<evidence type="ECO:0000313" key="4">
    <source>
        <dbReference type="EMBL" id="EDM79446.1"/>
    </source>
</evidence>
<dbReference type="eggNOG" id="COG0784">
    <property type="taxonomic scope" value="Bacteria"/>
</dbReference>
<dbReference type="InterPro" id="IPR001789">
    <property type="entry name" value="Sig_transdc_resp-reg_receiver"/>
</dbReference>
<keyword evidence="1 2" id="KW-0597">Phosphoprotein</keyword>
<feature type="modified residue" description="4-aspartylphosphate" evidence="2">
    <location>
        <position position="76"/>
    </location>
</feature>
<organism evidence="4 5">
    <name type="scientific">Plesiocystis pacifica SIR-1</name>
    <dbReference type="NCBI Taxonomy" id="391625"/>
    <lineage>
        <taxon>Bacteria</taxon>
        <taxon>Pseudomonadati</taxon>
        <taxon>Myxococcota</taxon>
        <taxon>Polyangia</taxon>
        <taxon>Nannocystales</taxon>
        <taxon>Nannocystaceae</taxon>
        <taxon>Plesiocystis</taxon>
    </lineage>
</organism>
<dbReference type="Gene3D" id="3.40.50.2300">
    <property type="match status" value="1"/>
</dbReference>
<keyword evidence="5" id="KW-1185">Reference proteome</keyword>
<dbReference type="STRING" id="391625.PPSIR1_35007"/>
<dbReference type="PROSITE" id="PS50110">
    <property type="entry name" value="RESPONSE_REGULATORY"/>
    <property type="match status" value="1"/>
</dbReference>
<sequence length="142" mass="15482">MSSPKASPAASGKASTDASADERPLILLIDDERSVRRTVKLILETLGYSCVVAEDGLEGVERFQEHHETIAAVLLDMVMPRMSGAQAFMKMKEINPGVPIIVCSGYAPGDDLRILEREGLAAFLSKPYHRTQLRDALVEVLS</sequence>
<dbReference type="SUPFAM" id="SSF52172">
    <property type="entry name" value="CheY-like"/>
    <property type="match status" value="1"/>
</dbReference>